<dbReference type="GO" id="GO:0046872">
    <property type="term" value="F:metal ion binding"/>
    <property type="evidence" value="ECO:0007669"/>
    <property type="project" value="UniProtKB-KW"/>
</dbReference>
<name>A0A4Q7VZI9_9BURK</name>
<gene>
    <name evidence="9" type="ORF">EV670_0327</name>
</gene>
<evidence type="ECO:0000256" key="3">
    <source>
        <dbReference type="ARBA" id="ARBA00022723"/>
    </source>
</evidence>
<dbReference type="InterPro" id="IPR050597">
    <property type="entry name" value="Cytochrome_c_Oxidase_Subunit"/>
</dbReference>
<keyword evidence="7" id="KW-0732">Signal</keyword>
<evidence type="ECO:0000256" key="5">
    <source>
        <dbReference type="ARBA" id="ARBA00023004"/>
    </source>
</evidence>
<dbReference type="GO" id="GO:0009055">
    <property type="term" value="F:electron transfer activity"/>
    <property type="evidence" value="ECO:0007669"/>
    <property type="project" value="InterPro"/>
</dbReference>
<dbReference type="Proteomes" id="UP000293671">
    <property type="component" value="Unassembled WGS sequence"/>
</dbReference>
<keyword evidence="3 6" id="KW-0479">Metal-binding</keyword>
<dbReference type="Pfam" id="PF00034">
    <property type="entry name" value="Cytochrom_C"/>
    <property type="match status" value="1"/>
</dbReference>
<keyword evidence="5 6" id="KW-0408">Iron</keyword>
<dbReference type="PROSITE" id="PS51007">
    <property type="entry name" value="CYTC"/>
    <property type="match status" value="1"/>
</dbReference>
<feature type="chain" id="PRO_5020944540" evidence="7">
    <location>
        <begin position="24"/>
        <end position="111"/>
    </location>
</feature>
<keyword evidence="4" id="KW-0249">Electron transport</keyword>
<reference evidence="9 10" key="1">
    <citation type="submission" date="2019-02" db="EMBL/GenBank/DDBJ databases">
        <title>Genomic Encyclopedia of Type Strains, Phase IV (KMG-IV): sequencing the most valuable type-strain genomes for metagenomic binning, comparative biology and taxonomic classification.</title>
        <authorList>
            <person name="Goeker M."/>
        </authorList>
    </citation>
    <scope>NUCLEOTIDE SEQUENCE [LARGE SCALE GENOMIC DNA]</scope>
    <source>
        <strain evidence="9 10">DSM 19570</strain>
    </source>
</reference>
<protein>
    <submittedName>
        <fullName evidence="9">Cytochrome c553</fullName>
    </submittedName>
</protein>
<proteinExistence type="predicted"/>
<dbReference type="AlphaFoldDB" id="A0A4Q7VZI9"/>
<feature type="signal peptide" evidence="7">
    <location>
        <begin position="1"/>
        <end position="23"/>
    </location>
</feature>
<evidence type="ECO:0000256" key="6">
    <source>
        <dbReference type="PROSITE-ProRule" id="PRU00433"/>
    </source>
</evidence>
<evidence type="ECO:0000256" key="1">
    <source>
        <dbReference type="ARBA" id="ARBA00022448"/>
    </source>
</evidence>
<dbReference type="GO" id="GO:0020037">
    <property type="term" value="F:heme binding"/>
    <property type="evidence" value="ECO:0007669"/>
    <property type="project" value="InterPro"/>
</dbReference>
<evidence type="ECO:0000313" key="10">
    <source>
        <dbReference type="Proteomes" id="UP000293671"/>
    </source>
</evidence>
<comment type="caution">
    <text evidence="9">The sequence shown here is derived from an EMBL/GenBank/DDBJ whole genome shotgun (WGS) entry which is preliminary data.</text>
</comment>
<keyword evidence="2 6" id="KW-0349">Heme</keyword>
<keyword evidence="1" id="KW-0813">Transport</keyword>
<sequence length="111" mass="11359">MARGALATTTAALALLAAGAAGAQSPAVEAGRQKAQMCAACHGPLGLGSAPDAPHLAGQPEIYLAAQLKAFRSGVRRHEQMNVMAKALSDEDIAALAAWYASLKIEVQPPR</sequence>
<dbReference type="InterPro" id="IPR009056">
    <property type="entry name" value="Cyt_c-like_dom"/>
</dbReference>
<evidence type="ECO:0000256" key="7">
    <source>
        <dbReference type="SAM" id="SignalP"/>
    </source>
</evidence>
<organism evidence="9 10">
    <name type="scientific">Rivibacter subsaxonicus</name>
    <dbReference type="NCBI Taxonomy" id="457575"/>
    <lineage>
        <taxon>Bacteria</taxon>
        <taxon>Pseudomonadati</taxon>
        <taxon>Pseudomonadota</taxon>
        <taxon>Betaproteobacteria</taxon>
        <taxon>Burkholderiales</taxon>
        <taxon>Rivibacter</taxon>
    </lineage>
</organism>
<dbReference type="RefSeq" id="WP_130430076.1">
    <property type="nucleotide sequence ID" value="NZ_SHKP01000004.1"/>
</dbReference>
<evidence type="ECO:0000259" key="8">
    <source>
        <dbReference type="PROSITE" id="PS51007"/>
    </source>
</evidence>
<evidence type="ECO:0000256" key="2">
    <source>
        <dbReference type="ARBA" id="ARBA00022617"/>
    </source>
</evidence>
<dbReference type="PANTHER" id="PTHR33751">
    <property type="entry name" value="CBB3-TYPE CYTOCHROME C OXIDASE SUBUNIT FIXP"/>
    <property type="match status" value="1"/>
</dbReference>
<dbReference type="Gene3D" id="1.10.760.10">
    <property type="entry name" value="Cytochrome c-like domain"/>
    <property type="match status" value="1"/>
</dbReference>
<keyword evidence="10" id="KW-1185">Reference proteome</keyword>
<feature type="domain" description="Cytochrome c" evidence="8">
    <location>
        <begin position="26"/>
        <end position="104"/>
    </location>
</feature>
<dbReference type="PANTHER" id="PTHR33751:SF9">
    <property type="entry name" value="CYTOCHROME C4"/>
    <property type="match status" value="1"/>
</dbReference>
<dbReference type="InterPro" id="IPR036909">
    <property type="entry name" value="Cyt_c-like_dom_sf"/>
</dbReference>
<dbReference type="OrthoDB" id="5295860at2"/>
<accession>A0A4Q7VZI9</accession>
<dbReference type="EMBL" id="SHKP01000004">
    <property type="protein sequence ID" value="RZU02304.1"/>
    <property type="molecule type" value="Genomic_DNA"/>
</dbReference>
<dbReference type="SUPFAM" id="SSF46626">
    <property type="entry name" value="Cytochrome c"/>
    <property type="match status" value="1"/>
</dbReference>
<evidence type="ECO:0000313" key="9">
    <source>
        <dbReference type="EMBL" id="RZU02304.1"/>
    </source>
</evidence>
<evidence type="ECO:0000256" key="4">
    <source>
        <dbReference type="ARBA" id="ARBA00022982"/>
    </source>
</evidence>